<name>A0A3P3WIG4_9FLAO</name>
<accession>A0A3P3WIG4</accession>
<dbReference type="RefSeq" id="WP_125011328.1">
    <property type="nucleotide sequence ID" value="NZ_RQVR01000001.1"/>
</dbReference>
<keyword evidence="3" id="KW-1185">Reference proteome</keyword>
<feature type="signal peptide" evidence="1">
    <location>
        <begin position="1"/>
        <end position="22"/>
    </location>
</feature>
<feature type="chain" id="PRO_5018068452" evidence="1">
    <location>
        <begin position="23"/>
        <end position="135"/>
    </location>
</feature>
<proteinExistence type="predicted"/>
<evidence type="ECO:0000313" key="3">
    <source>
        <dbReference type="Proteomes" id="UP000271937"/>
    </source>
</evidence>
<reference evidence="2 3" key="1">
    <citation type="submission" date="2018-11" db="EMBL/GenBank/DDBJ databases">
        <title>Flavobacterium sp. nov., YIM 102600 draft genome.</title>
        <authorList>
            <person name="Li G."/>
            <person name="Jiang Y."/>
        </authorList>
    </citation>
    <scope>NUCLEOTIDE SEQUENCE [LARGE SCALE GENOMIC DNA]</scope>
    <source>
        <strain evidence="2 3">YIM 102600</strain>
    </source>
</reference>
<organism evidence="2 3">
    <name type="scientific">Flavobacterium macacae</name>
    <dbReference type="NCBI Taxonomy" id="2488993"/>
    <lineage>
        <taxon>Bacteria</taxon>
        <taxon>Pseudomonadati</taxon>
        <taxon>Bacteroidota</taxon>
        <taxon>Flavobacteriia</taxon>
        <taxon>Flavobacteriales</taxon>
        <taxon>Flavobacteriaceae</taxon>
        <taxon>Flavobacterium</taxon>
    </lineage>
</organism>
<comment type="caution">
    <text evidence="2">The sequence shown here is derived from an EMBL/GenBank/DDBJ whole genome shotgun (WGS) entry which is preliminary data.</text>
</comment>
<keyword evidence="1" id="KW-0732">Signal</keyword>
<protein>
    <submittedName>
        <fullName evidence="2">Uncharacterized protein</fullName>
    </submittedName>
</protein>
<evidence type="ECO:0000313" key="2">
    <source>
        <dbReference type="EMBL" id="RRJ94186.1"/>
    </source>
</evidence>
<evidence type="ECO:0000256" key="1">
    <source>
        <dbReference type="SAM" id="SignalP"/>
    </source>
</evidence>
<gene>
    <name evidence="2" type="ORF">EG849_01570</name>
</gene>
<dbReference type="AlphaFoldDB" id="A0A3P3WIG4"/>
<dbReference type="EMBL" id="RQVR01000001">
    <property type="protein sequence ID" value="RRJ94186.1"/>
    <property type="molecule type" value="Genomic_DNA"/>
</dbReference>
<dbReference type="Proteomes" id="UP000271937">
    <property type="component" value="Unassembled WGS sequence"/>
</dbReference>
<dbReference type="OrthoDB" id="1272076at2"/>
<sequence>MKALKTLALLFFIFLGTQQTFAQKYRFKTSSYSVMEKGAKGKWGKWSDFKDTNLIITLDGDKNRIVVNSQQTQLYNIEVYGTTIENETDKTMTFNCVDNAGDRCIIEVITRKNQDDRIQFYINYPDLKIVYNIYP</sequence>